<feature type="signal peptide" evidence="2">
    <location>
        <begin position="1"/>
        <end position="21"/>
    </location>
</feature>
<dbReference type="Pfam" id="PF13688">
    <property type="entry name" value="Reprolysin_5"/>
    <property type="match status" value="1"/>
</dbReference>
<evidence type="ECO:0000313" key="4">
    <source>
        <dbReference type="EMBL" id="CAJ1956325.1"/>
    </source>
</evidence>
<dbReference type="GO" id="GO:0006508">
    <property type="term" value="P:proteolysis"/>
    <property type="evidence" value="ECO:0007669"/>
    <property type="project" value="InterPro"/>
</dbReference>
<feature type="binding site" evidence="1">
    <location>
        <position position="371"/>
    </location>
    <ligand>
        <name>Zn(2+)</name>
        <dbReference type="ChEBI" id="CHEBI:29105"/>
        <note>catalytic</note>
    </ligand>
</feature>
<reference evidence="4" key="1">
    <citation type="submission" date="2023-08" db="EMBL/GenBank/DDBJ databases">
        <authorList>
            <person name="Audoor S."/>
            <person name="Bilcke G."/>
        </authorList>
    </citation>
    <scope>NUCLEOTIDE SEQUENCE</scope>
</reference>
<evidence type="ECO:0000313" key="5">
    <source>
        <dbReference type="Proteomes" id="UP001295423"/>
    </source>
</evidence>
<dbReference type="GO" id="GO:0004222">
    <property type="term" value="F:metalloendopeptidase activity"/>
    <property type="evidence" value="ECO:0007669"/>
    <property type="project" value="InterPro"/>
</dbReference>
<dbReference type="GO" id="GO:0046872">
    <property type="term" value="F:metal ion binding"/>
    <property type="evidence" value="ECO:0007669"/>
    <property type="project" value="UniProtKB-KW"/>
</dbReference>
<keyword evidence="2" id="KW-0732">Signal</keyword>
<feature type="domain" description="Peptidase M12B" evidence="3">
    <location>
        <begin position="211"/>
        <end position="418"/>
    </location>
</feature>
<dbReference type="PANTHER" id="PTHR11905:SF159">
    <property type="entry name" value="ADAM METALLOPROTEASE"/>
    <property type="match status" value="1"/>
</dbReference>
<proteinExistence type="predicted"/>
<feature type="chain" id="PRO_5042116720" description="Peptidase M12B domain-containing protein" evidence="2">
    <location>
        <begin position="22"/>
        <end position="569"/>
    </location>
</feature>
<dbReference type="Pfam" id="PF00652">
    <property type="entry name" value="Ricin_B_lectin"/>
    <property type="match status" value="1"/>
</dbReference>
<dbReference type="PROSITE" id="PS50231">
    <property type="entry name" value="RICIN_B_LECTIN"/>
    <property type="match status" value="1"/>
</dbReference>
<name>A0AAD2PVN4_9STRA</name>
<evidence type="ECO:0000256" key="1">
    <source>
        <dbReference type="PROSITE-ProRule" id="PRU00276"/>
    </source>
</evidence>
<dbReference type="SUPFAM" id="SSF50370">
    <property type="entry name" value="Ricin B-like lectins"/>
    <property type="match status" value="1"/>
</dbReference>
<keyword evidence="5" id="KW-1185">Reference proteome</keyword>
<sequence length="569" mass="63010">MKLSIAASLFACSFCFSKIEAAEITDPALRGSSGTSEANDEALQDFKEDNFLLPSADTPTQQVSASGTVSANGKTYSVVDDLQEFKIYTDDASISVNGEPRPLEDSNTSRTRVFKGKGPVGETVLVAKKEGEVQSVNIFVDGSEFASMEAVGDGTLASIRPEDFDMERLKQFPLGDIETEFIEDEEMYREELSQNNGGRSLQVKGSCKTYKEVEVAIAYDSTFCAQVAGNDENMARSVVEQAVARASVLYEPMCVLLRVTHLEGFCDPWKDPYVQAVQNAYHIGCSGGKGTLQNFQNIWETSRADVHRDTAHFFIGKAYPGSVIGCAYIQSTPSLCGSYSYGVNQLSFTKNRQLQGNLFAHELGHNMGAGHFFDNNRIGEFLMEPYINSARNGLNPVSQNSIQNYLNRKSCVSTVERGSQIENVKNTNKCVTAQGPLEAGTKINLEPCDDLSPNQRWIVNDETKAIQSAFADNMCIRPNTMQRLSRLALGECENGTEGGQFYYEENERQSVHPGKEIEVHQGRCSFFCRLLRRIFGPKMGDGCLDAMPDDQSLIVFECHYSSNQKWFIR</sequence>
<dbReference type="Gene3D" id="2.80.10.50">
    <property type="match status" value="1"/>
</dbReference>
<dbReference type="InterPro" id="IPR035992">
    <property type="entry name" value="Ricin_B-like_lectins"/>
</dbReference>
<gene>
    <name evidence="4" type="ORF">CYCCA115_LOCUS16176</name>
</gene>
<dbReference type="InterPro" id="IPR024079">
    <property type="entry name" value="MetalloPept_cat_dom_sf"/>
</dbReference>
<dbReference type="InterPro" id="IPR000772">
    <property type="entry name" value="Ricin_B_lectin"/>
</dbReference>
<dbReference type="SMART" id="SM00458">
    <property type="entry name" value="RICIN"/>
    <property type="match status" value="1"/>
</dbReference>
<dbReference type="Proteomes" id="UP001295423">
    <property type="component" value="Unassembled WGS sequence"/>
</dbReference>
<keyword evidence="1" id="KW-0862">Zinc</keyword>
<organism evidence="4 5">
    <name type="scientific">Cylindrotheca closterium</name>
    <dbReference type="NCBI Taxonomy" id="2856"/>
    <lineage>
        <taxon>Eukaryota</taxon>
        <taxon>Sar</taxon>
        <taxon>Stramenopiles</taxon>
        <taxon>Ochrophyta</taxon>
        <taxon>Bacillariophyta</taxon>
        <taxon>Bacillariophyceae</taxon>
        <taxon>Bacillariophycidae</taxon>
        <taxon>Bacillariales</taxon>
        <taxon>Bacillariaceae</taxon>
        <taxon>Cylindrotheca</taxon>
    </lineage>
</organism>
<evidence type="ECO:0000259" key="3">
    <source>
        <dbReference type="PROSITE" id="PS50215"/>
    </source>
</evidence>
<dbReference type="PROSITE" id="PS50215">
    <property type="entry name" value="ADAM_MEPRO"/>
    <property type="match status" value="1"/>
</dbReference>
<dbReference type="InterPro" id="IPR001590">
    <property type="entry name" value="Peptidase_M12B"/>
</dbReference>
<evidence type="ECO:0000256" key="2">
    <source>
        <dbReference type="SAM" id="SignalP"/>
    </source>
</evidence>
<comment type="caution">
    <text evidence="4">The sequence shown here is derived from an EMBL/GenBank/DDBJ whole genome shotgun (WGS) entry which is preliminary data.</text>
</comment>
<dbReference type="Gene3D" id="3.40.390.10">
    <property type="entry name" value="Collagenase (Catalytic Domain)"/>
    <property type="match status" value="1"/>
</dbReference>
<keyword evidence="1" id="KW-0479">Metal-binding</keyword>
<feature type="binding site" evidence="1">
    <location>
        <position position="361"/>
    </location>
    <ligand>
        <name>Zn(2+)</name>
        <dbReference type="ChEBI" id="CHEBI:29105"/>
        <note>catalytic</note>
    </ligand>
</feature>
<feature type="binding site" evidence="1">
    <location>
        <position position="365"/>
    </location>
    <ligand>
        <name>Zn(2+)</name>
        <dbReference type="ChEBI" id="CHEBI:29105"/>
        <note>catalytic</note>
    </ligand>
</feature>
<accession>A0AAD2PVN4</accession>
<feature type="active site" evidence="1">
    <location>
        <position position="362"/>
    </location>
</feature>
<dbReference type="AlphaFoldDB" id="A0AAD2PVN4"/>
<dbReference type="EMBL" id="CAKOGP040001914">
    <property type="protein sequence ID" value="CAJ1956325.1"/>
    <property type="molecule type" value="Genomic_DNA"/>
</dbReference>
<dbReference type="PANTHER" id="PTHR11905">
    <property type="entry name" value="ADAM A DISINTEGRIN AND METALLOPROTEASE DOMAIN"/>
    <property type="match status" value="1"/>
</dbReference>
<dbReference type="SUPFAM" id="SSF55486">
    <property type="entry name" value="Metalloproteases ('zincins'), catalytic domain"/>
    <property type="match status" value="1"/>
</dbReference>
<protein>
    <recommendedName>
        <fullName evidence="3">Peptidase M12B domain-containing protein</fullName>
    </recommendedName>
</protein>
<comment type="caution">
    <text evidence="1">Lacks conserved residue(s) required for the propagation of feature annotation.</text>
</comment>